<proteinExistence type="predicted"/>
<dbReference type="Pfam" id="PF03407">
    <property type="entry name" value="Nucleotid_trans"/>
    <property type="match status" value="2"/>
</dbReference>
<evidence type="ECO:0000313" key="3">
    <source>
        <dbReference type="Proteomes" id="UP001515480"/>
    </source>
</evidence>
<sequence>MRANGSSFRPMRRLQQLLFLTLIVVMGFSTRLLLLHERPAAARQHVAQLRLSARSIEQTIGRLERAVDATARSVARRRAARPAGAASAVRVHVRLGAAGSADESSDCSPRAAAAASRALDYVVAADAAFPANCEGRTDVSGVEELCAAVRRVALRREVLVAVCDSNVQPQLQVFVEATRKAAVSNLLVIALDQRLADWCDGHGVARWLRQDSARGSHKISAQKFKFIGTILSVGASVLVSDIDVVYIQDPFRFLYRDSDVEGTTDGWDAATAYGWTEQVDDEALGWGRYSYSHRSTAWNSGLWFVQATRAGVRLMTLLAHRMATETTWDQTAYNEEVGLPARVGHSGAGITRRAANYLCFINSKTLYRKVLRDEGLRRAHRPVVLHVNYHQPKPPKMRAAFQLYHAADDSLVEKELAHEPTALMNTTQLEEDVWLQLNGGFIMGRSFDLSSREAVEGRCLPSPPQLGFSYELHCIQPAGQPLPSCDGAGLIACATLSSLRFTDGAVQAILVVFDSQQLPALVSFLHAASALTLDAPLLLAPADAAAAAKLSKLQSAGKVVLPAEEGRPAGAVLPPPADRDVGYTFELTAALLQAGVATLLLSPRVALLRDSPFRYLHRDADIEISSDGWDDRSAYGYNHVLDDPSMGFTRNCHGLRIAAHDVGIAFAMPTIEARRLMQQLSQRLRGDKQLSAARAVSEELFFPAHNGVTRSGARTRVMNLLCFGNSKTFFSSHVHEMFPSLVPVAVHVSYHEDVTKRIDALVARYQRGDSSALKPMLIERLSKEQRELCQLPRLFDEAAASGSEWARHVQESGTWEWSGTGPMLFEQGGRLSTPWGSGTWGVLRGNYLFADFVGSRHNLKFDSARKGQFVSSRCGDGDPVLQMRQALRSCSAHRTSSVELASKDRQLAQQAGRSATAN</sequence>
<dbReference type="InterPro" id="IPR044290">
    <property type="entry name" value="RRA1/2/3"/>
</dbReference>
<dbReference type="EMBL" id="JBGBPQ010000009">
    <property type="protein sequence ID" value="KAL1519284.1"/>
    <property type="molecule type" value="Genomic_DNA"/>
</dbReference>
<reference evidence="2 3" key="1">
    <citation type="journal article" date="2024" name="Science">
        <title>Giant polyketide synthase enzymes in the biosynthesis of giant marine polyether toxins.</title>
        <authorList>
            <person name="Fallon T.R."/>
            <person name="Shende V.V."/>
            <person name="Wierzbicki I.H."/>
            <person name="Pendleton A.L."/>
            <person name="Watervoot N.F."/>
            <person name="Auber R.P."/>
            <person name="Gonzalez D.J."/>
            <person name="Wisecaver J.H."/>
            <person name="Moore B.S."/>
        </authorList>
    </citation>
    <scope>NUCLEOTIDE SEQUENCE [LARGE SCALE GENOMIC DNA]</scope>
    <source>
        <strain evidence="2 3">12B1</strain>
    </source>
</reference>
<feature type="domain" description="Nucleotide-diphospho-sugar transferase" evidence="1">
    <location>
        <begin position="586"/>
        <end position="758"/>
    </location>
</feature>
<dbReference type="InterPro" id="IPR005069">
    <property type="entry name" value="Nucl-diP-sugar_transferase"/>
</dbReference>
<evidence type="ECO:0000259" key="1">
    <source>
        <dbReference type="Pfam" id="PF03407"/>
    </source>
</evidence>
<dbReference type="AlphaFoldDB" id="A0AB34JBY7"/>
<accession>A0AB34JBY7</accession>
<feature type="domain" description="Nucleotide-diphospho-sugar transferase" evidence="1">
    <location>
        <begin position="182"/>
        <end position="398"/>
    </location>
</feature>
<organism evidence="2 3">
    <name type="scientific">Prymnesium parvum</name>
    <name type="common">Toxic golden alga</name>
    <dbReference type="NCBI Taxonomy" id="97485"/>
    <lineage>
        <taxon>Eukaryota</taxon>
        <taxon>Haptista</taxon>
        <taxon>Haptophyta</taxon>
        <taxon>Prymnesiophyceae</taxon>
        <taxon>Prymnesiales</taxon>
        <taxon>Prymnesiaceae</taxon>
        <taxon>Prymnesium</taxon>
    </lineage>
</organism>
<dbReference type="GO" id="GO:0016757">
    <property type="term" value="F:glycosyltransferase activity"/>
    <property type="evidence" value="ECO:0007669"/>
    <property type="project" value="InterPro"/>
</dbReference>
<comment type="caution">
    <text evidence="2">The sequence shown here is derived from an EMBL/GenBank/DDBJ whole genome shotgun (WGS) entry which is preliminary data.</text>
</comment>
<protein>
    <recommendedName>
        <fullName evidence="1">Nucleotide-diphospho-sugar transferase domain-containing protein</fullName>
    </recommendedName>
</protein>
<dbReference type="Proteomes" id="UP001515480">
    <property type="component" value="Unassembled WGS sequence"/>
</dbReference>
<evidence type="ECO:0000313" key="2">
    <source>
        <dbReference type="EMBL" id="KAL1519284.1"/>
    </source>
</evidence>
<dbReference type="PANTHER" id="PTHR46581">
    <property type="entry name" value="ARABINOSYLTRANSFERASE RRA3"/>
    <property type="match status" value="1"/>
</dbReference>
<keyword evidence="3" id="KW-1185">Reference proteome</keyword>
<gene>
    <name evidence="2" type="ORF">AB1Y20_022813</name>
</gene>
<name>A0AB34JBY7_PRYPA</name>
<dbReference type="PANTHER" id="PTHR46581:SF3">
    <property type="entry name" value="ARABINOSYLTRANSFERASE RRA3"/>
    <property type="match status" value="1"/>
</dbReference>